<gene>
    <name evidence="3" type="ORF">GCM10009691_03110</name>
</gene>
<dbReference type="EMBL" id="BAAALY010000002">
    <property type="protein sequence ID" value="GAA1530590.1"/>
    <property type="molecule type" value="Genomic_DNA"/>
</dbReference>
<name>A0ABP4LSF0_9MICO</name>
<sequence>MTPKTILGLALLVAGAVLAIFFWELRFAWFQGGPIGLVLIALGVLDLWEAQRRKKGHRPQGLLQELRNDILGPPQEPEPPVQHPSRENHRNSGGPADRP</sequence>
<reference evidence="4" key="1">
    <citation type="journal article" date="2019" name="Int. J. Syst. Evol. Microbiol.">
        <title>The Global Catalogue of Microorganisms (GCM) 10K type strain sequencing project: providing services to taxonomists for standard genome sequencing and annotation.</title>
        <authorList>
            <consortium name="The Broad Institute Genomics Platform"/>
            <consortium name="The Broad Institute Genome Sequencing Center for Infectious Disease"/>
            <person name="Wu L."/>
            <person name="Ma J."/>
        </authorList>
    </citation>
    <scope>NUCLEOTIDE SEQUENCE [LARGE SCALE GENOMIC DNA]</scope>
    <source>
        <strain evidence="4">JCM 13319</strain>
    </source>
</reference>
<evidence type="ECO:0000313" key="4">
    <source>
        <dbReference type="Proteomes" id="UP001501791"/>
    </source>
</evidence>
<evidence type="ECO:0000256" key="1">
    <source>
        <dbReference type="SAM" id="MobiDB-lite"/>
    </source>
</evidence>
<proteinExistence type="predicted"/>
<evidence type="ECO:0000313" key="3">
    <source>
        <dbReference type="EMBL" id="GAA1530590.1"/>
    </source>
</evidence>
<evidence type="ECO:0000256" key="2">
    <source>
        <dbReference type="SAM" id="Phobius"/>
    </source>
</evidence>
<protein>
    <submittedName>
        <fullName evidence="3">Uncharacterized protein</fullName>
    </submittedName>
</protein>
<dbReference type="RefSeq" id="WP_346035084.1">
    <property type="nucleotide sequence ID" value="NZ_BAAALY010000002.1"/>
</dbReference>
<dbReference type="Proteomes" id="UP001501791">
    <property type="component" value="Unassembled WGS sequence"/>
</dbReference>
<accession>A0ABP4LSF0</accession>
<feature type="region of interest" description="Disordered" evidence="1">
    <location>
        <begin position="54"/>
        <end position="99"/>
    </location>
</feature>
<keyword evidence="2" id="KW-0812">Transmembrane</keyword>
<keyword evidence="2" id="KW-1133">Transmembrane helix</keyword>
<comment type="caution">
    <text evidence="3">The sequence shown here is derived from an EMBL/GenBank/DDBJ whole genome shotgun (WGS) entry which is preliminary data.</text>
</comment>
<keyword evidence="2" id="KW-0472">Membrane</keyword>
<feature type="transmembrane region" description="Helical" evidence="2">
    <location>
        <begin position="29"/>
        <end position="48"/>
    </location>
</feature>
<organism evidence="3 4">
    <name type="scientific">Brevibacterium picturae</name>
    <dbReference type="NCBI Taxonomy" id="260553"/>
    <lineage>
        <taxon>Bacteria</taxon>
        <taxon>Bacillati</taxon>
        <taxon>Actinomycetota</taxon>
        <taxon>Actinomycetes</taxon>
        <taxon>Micrococcales</taxon>
        <taxon>Brevibacteriaceae</taxon>
        <taxon>Brevibacterium</taxon>
    </lineage>
</organism>
<keyword evidence="4" id="KW-1185">Reference proteome</keyword>